<dbReference type="Pfam" id="PF00436">
    <property type="entry name" value="SSB"/>
    <property type="match status" value="1"/>
</dbReference>
<dbReference type="SUPFAM" id="SSF50249">
    <property type="entry name" value="Nucleic acid-binding proteins"/>
    <property type="match status" value="2"/>
</dbReference>
<sequence>MNEVTVSGLVAKSDLRYTGAGLPVLKLRLAGTSEDRPHFLDITVLGEQAERIADSALGKVFLVKGTVTQRKGQKGTFTNVLARSLRLVPNAQLAEEREAASVNDFTGFGFLAQDPEVRANGKLLRLRVAFNRRTKDGGSEAVFLPVDIWEGGEAFRSLKKGDQVYIEGSLRARTYTTASGEKRFELYVAPRTIRPVAWAGGQGGAATAPKENRKEVLEEFPEDPPF</sequence>
<dbReference type="EMBL" id="JAHXRS010000008">
    <property type="protein sequence ID" value="MBW6394699.1"/>
    <property type="molecule type" value="Genomic_DNA"/>
</dbReference>
<organism evidence="4 5">
    <name type="scientific">Thermus brevis</name>
    <dbReference type="NCBI Taxonomy" id="2862456"/>
    <lineage>
        <taxon>Bacteria</taxon>
        <taxon>Thermotogati</taxon>
        <taxon>Deinococcota</taxon>
        <taxon>Deinococci</taxon>
        <taxon>Thermales</taxon>
        <taxon>Thermaceae</taxon>
        <taxon>Thermus</taxon>
    </lineage>
</organism>
<evidence type="ECO:0000256" key="2">
    <source>
        <dbReference type="PROSITE-ProRule" id="PRU00252"/>
    </source>
</evidence>
<proteinExistence type="predicted"/>
<evidence type="ECO:0000313" key="4">
    <source>
        <dbReference type="EMBL" id="MBW6394699.1"/>
    </source>
</evidence>
<feature type="region of interest" description="Disordered" evidence="3">
    <location>
        <begin position="199"/>
        <end position="226"/>
    </location>
</feature>
<evidence type="ECO:0000256" key="1">
    <source>
        <dbReference type="ARBA" id="ARBA00023125"/>
    </source>
</evidence>
<gene>
    <name evidence="4" type="ORF">KZX47_05975</name>
</gene>
<comment type="caution">
    <text evidence="4">The sequence shown here is derived from an EMBL/GenBank/DDBJ whole genome shotgun (WGS) entry which is preliminary data.</text>
</comment>
<protein>
    <submittedName>
        <fullName evidence="4">Single-stranded DNA-binding protein</fullName>
    </submittedName>
</protein>
<dbReference type="InterPro" id="IPR000424">
    <property type="entry name" value="Primosome_PriB/ssb"/>
</dbReference>
<evidence type="ECO:0000256" key="3">
    <source>
        <dbReference type="SAM" id="MobiDB-lite"/>
    </source>
</evidence>
<evidence type="ECO:0000313" key="5">
    <source>
        <dbReference type="Proteomes" id="UP000724268"/>
    </source>
</evidence>
<dbReference type="PROSITE" id="PS50935">
    <property type="entry name" value="SSB"/>
    <property type="match status" value="2"/>
</dbReference>
<dbReference type="Gene3D" id="2.40.50.140">
    <property type="entry name" value="Nucleic acid-binding proteins"/>
    <property type="match status" value="2"/>
</dbReference>
<reference evidence="4 5" key="1">
    <citation type="submission" date="2021-07" db="EMBL/GenBank/DDBJ databases">
        <title>Thermus aquaticus gen. n. and sp. n., a nonsporulating extreme thermophile.</title>
        <authorList>
            <person name="Hu C.-J."/>
            <person name="Li W.-J."/>
            <person name="Xian W.-D."/>
        </authorList>
    </citation>
    <scope>NUCLEOTIDE SEQUENCE [LARGE SCALE GENOMIC DNA]</scope>
    <source>
        <strain evidence="4 5">SYSU G05001</strain>
    </source>
</reference>
<dbReference type="Proteomes" id="UP000724268">
    <property type="component" value="Unassembled WGS sequence"/>
</dbReference>
<dbReference type="InterPro" id="IPR012340">
    <property type="entry name" value="NA-bd_OB-fold"/>
</dbReference>
<keyword evidence="1 2" id="KW-0238">DNA-binding</keyword>
<dbReference type="GO" id="GO:0003677">
    <property type="term" value="F:DNA binding"/>
    <property type="evidence" value="ECO:0007669"/>
    <property type="project" value="UniProtKB-KW"/>
</dbReference>
<keyword evidence="5" id="KW-1185">Reference proteome</keyword>
<dbReference type="CDD" id="cd04496">
    <property type="entry name" value="SSB_OBF"/>
    <property type="match status" value="1"/>
</dbReference>
<dbReference type="RefSeq" id="WP_219759361.1">
    <property type="nucleotide sequence ID" value="NZ_JAHXRS010000008.1"/>
</dbReference>
<accession>A0ABS7A0H0</accession>
<name>A0ABS7A0H0_9DEIN</name>